<dbReference type="PIRSF" id="PIRSF028451">
    <property type="entry name" value="UCP028451"/>
    <property type="match status" value="1"/>
</dbReference>
<reference evidence="1" key="1">
    <citation type="journal article" date="2020" name="Stud. Mycol.">
        <title>101 Dothideomycetes genomes: a test case for predicting lifestyles and emergence of pathogens.</title>
        <authorList>
            <person name="Haridas S."/>
            <person name="Albert R."/>
            <person name="Binder M."/>
            <person name="Bloem J."/>
            <person name="Labutti K."/>
            <person name="Salamov A."/>
            <person name="Andreopoulos B."/>
            <person name="Baker S."/>
            <person name="Barry K."/>
            <person name="Bills G."/>
            <person name="Bluhm B."/>
            <person name="Cannon C."/>
            <person name="Castanera R."/>
            <person name="Culley D."/>
            <person name="Daum C."/>
            <person name="Ezra D."/>
            <person name="Gonzalez J."/>
            <person name="Henrissat B."/>
            <person name="Kuo A."/>
            <person name="Liang C."/>
            <person name="Lipzen A."/>
            <person name="Lutzoni F."/>
            <person name="Magnuson J."/>
            <person name="Mondo S."/>
            <person name="Nolan M."/>
            <person name="Ohm R."/>
            <person name="Pangilinan J."/>
            <person name="Park H.-J."/>
            <person name="Ramirez L."/>
            <person name="Alfaro M."/>
            <person name="Sun H."/>
            <person name="Tritt A."/>
            <person name="Yoshinaga Y."/>
            <person name="Zwiers L.-H."/>
            <person name="Turgeon B."/>
            <person name="Goodwin S."/>
            <person name="Spatafora J."/>
            <person name="Crous P."/>
            <person name="Grigoriev I."/>
        </authorList>
    </citation>
    <scope>NUCLEOTIDE SEQUENCE</scope>
    <source>
        <strain evidence="1">CBS 121739</strain>
    </source>
</reference>
<dbReference type="RefSeq" id="XP_033595749.1">
    <property type="nucleotide sequence ID" value="XM_033739807.1"/>
</dbReference>
<gene>
    <name evidence="1" type="ORF">EJ05DRAFT_210281</name>
</gene>
<proteinExistence type="predicted"/>
<dbReference type="PANTHER" id="PTHR36452:SF1">
    <property type="entry name" value="DUF2461 DOMAIN-CONTAINING PROTEIN"/>
    <property type="match status" value="1"/>
</dbReference>
<evidence type="ECO:0000313" key="1">
    <source>
        <dbReference type="EMBL" id="KAF2753298.1"/>
    </source>
</evidence>
<dbReference type="AlphaFoldDB" id="A0A6A6VRI7"/>
<dbReference type="PANTHER" id="PTHR36452">
    <property type="entry name" value="CHROMOSOME 12, WHOLE GENOME SHOTGUN SEQUENCE"/>
    <property type="match status" value="1"/>
</dbReference>
<keyword evidence="2" id="KW-1185">Reference proteome</keyword>
<dbReference type="InterPro" id="IPR015996">
    <property type="entry name" value="UCP028451"/>
</dbReference>
<protein>
    <submittedName>
        <fullName evidence="1">Uncharacterized protein</fullName>
    </submittedName>
</protein>
<dbReference type="Proteomes" id="UP000799437">
    <property type="component" value="Unassembled WGS sequence"/>
</dbReference>
<name>A0A6A6VRI7_9PEZI</name>
<evidence type="ECO:0000313" key="2">
    <source>
        <dbReference type="Proteomes" id="UP000799437"/>
    </source>
</evidence>
<accession>A0A6A6VRI7</accession>
<dbReference type="EMBL" id="ML996584">
    <property type="protein sequence ID" value="KAF2753298.1"/>
    <property type="molecule type" value="Genomic_DNA"/>
</dbReference>
<dbReference type="NCBIfam" id="TIGR02453">
    <property type="entry name" value="TIGR02453 family protein"/>
    <property type="match status" value="1"/>
</dbReference>
<organism evidence="1 2">
    <name type="scientific">Pseudovirgaria hyperparasitica</name>
    <dbReference type="NCBI Taxonomy" id="470096"/>
    <lineage>
        <taxon>Eukaryota</taxon>
        <taxon>Fungi</taxon>
        <taxon>Dikarya</taxon>
        <taxon>Ascomycota</taxon>
        <taxon>Pezizomycotina</taxon>
        <taxon>Dothideomycetes</taxon>
        <taxon>Dothideomycetes incertae sedis</taxon>
        <taxon>Acrospermales</taxon>
        <taxon>Acrospermaceae</taxon>
        <taxon>Pseudovirgaria</taxon>
    </lineage>
</organism>
<dbReference type="Pfam" id="PF09365">
    <property type="entry name" value="DUF2461"/>
    <property type="match status" value="1"/>
</dbReference>
<sequence length="249" mass="28898">MFLVDLTKNNDRHWLKMNDLDYRQSLHDFNSFLECLTQKIIKADETIPELPVKDIIFRIYRDVRFSKDPTPYKTHFSAAWSRTGRKGPYAGYYLHVQPGKCFVGSGVWLPEADKLAALRRDVDRKPHRLKNVLLQERIRSEILTVNSADEKKVVRTFVSQGMNKESALRTKPKGYENDHENIELLRLRNFTISKKLADKEVLGDKALERISFLISCMVPFVTYLNSIIMPDDPEESSSEDEDEVEDEGT</sequence>
<dbReference type="OrthoDB" id="2537769at2759"/>
<dbReference type="GeneID" id="54480861"/>
<dbReference type="InterPro" id="IPR012808">
    <property type="entry name" value="CHP02453"/>
</dbReference>